<evidence type="ECO:0000256" key="3">
    <source>
        <dbReference type="ARBA" id="ARBA00004173"/>
    </source>
</evidence>
<evidence type="ECO:0000256" key="18">
    <source>
        <dbReference type="ARBA" id="ARBA00048372"/>
    </source>
</evidence>
<keyword evidence="12" id="KW-0809">Transit peptide</keyword>
<feature type="domain" description="N-acetyltransferase" evidence="20">
    <location>
        <begin position="931"/>
        <end position="1105"/>
    </location>
</feature>
<dbReference type="Gene3D" id="3.40.5.50">
    <property type="match status" value="1"/>
</dbReference>
<keyword evidence="10" id="KW-0808">Transferase</keyword>
<evidence type="ECO:0000313" key="21">
    <source>
        <dbReference type="EMBL" id="QWU89711.1"/>
    </source>
</evidence>
<comment type="catalytic activity">
    <reaction evidence="18">
        <text>L-glutamate + acetyl-CoA = N-acetyl-L-glutamate + CoA + H(+)</text>
        <dbReference type="Rhea" id="RHEA:24292"/>
        <dbReference type="ChEBI" id="CHEBI:15378"/>
        <dbReference type="ChEBI" id="CHEBI:29985"/>
        <dbReference type="ChEBI" id="CHEBI:44337"/>
        <dbReference type="ChEBI" id="CHEBI:57287"/>
        <dbReference type="ChEBI" id="CHEBI:57288"/>
        <dbReference type="EC" id="2.3.1.1"/>
    </reaction>
</comment>
<name>A0ABX8IFU3_9ASCO</name>
<dbReference type="PROSITE" id="PS51731">
    <property type="entry name" value="GNAT_NAGS"/>
    <property type="match status" value="1"/>
</dbReference>
<sequence length="1105" mass="125530">MAGFPQSQDDSGSNFARSYSTVESGHSEDISELSRQGSYESQTPSYESSHSRNPLARLLSRSRSSTLGGDKERFKADDHRLVSEQHATSRGRFTSKKLKWKVGSEKHNDESSYLTENQKQFFMKSAEPSGKLASAPSIAQFFNRPLASHGDKDLLKKEQFSKKQSGRTNVTLSSQSSNSLIQDVKLASRFRFNSPESSVVAAPSSTHSNSSSLQGLHRKYSMSADQFILQKWNKSMGLEVNANVKSSKHPSYQKLSDEFEGLSEHLERMFKPQEKTPRTTMPLEYTVEELARVVYHRIVEPTFDQPKLVKSPNTLEENPTFNPVLDDSIDEAKEVRQHEVLHELLQSTKSWLATLKRSWLESLKLSKGTDIDAKLNLVDLWRALAEIWTYFNKFVRFTLMQILIPRTIPALKVMSRTQVPLWVAIIFKEQNKCNFVPPPWLNVETLREKYDEEVHNKNRFSELPWNWQELAKIYFRHAPDDLSDTVSALFGILQDIKEIRKSKAQRGLKELNESNVQLNGLSVLEINEIKPFVLNVMNELRLLHGAAGGEGDSHQYDEDVPTRDDRQFIGGREKWKDKRDLILSILKSTTTKREAREYLTRYNTISADGCSSRSLDADPKIDERINGILRQCSPPGLPKDKRISLAPFYKQVAVFRIPLALSTQALQEMCRSFTTILRLGVSPILVFDVEVTQKTLSSLQERALEVASVMSRAEAHEPNFFTPITTPFDDHRNKITVSSERSIILPIIQGNIPVLLPVAYDVVNARHSIISSQDALLALVEQLNRSQRVVIEKVVFVDTVGGIPSIERDRTSHVFINNLQEYSDIVSELHIGFLEPEVRDRHLSNLSHMRELLLATQSESKSEATGIILRPEDLTPQADMLNPVAYNILTDRPLISSSLPPGRLRTPQVTTSIIKSGFDVQLFYPTESGQKRFDSLVSNSGIDGSKLLSMIDDSFGRKLEREDYVKRLNSCLDCVIIIGNYDGGAIITKEETSDGHKVPYLDKFAITKKNQGLPSLADVIFKSMLQAYPEERPKEDSDKGEFQSLERLYFFDELAEWQQDNHFIRSGYVKETKSYINCLRSLTYWHNESINVYSHLLPSSISLTT</sequence>
<proteinExistence type="inferred from homology"/>
<evidence type="ECO:0000256" key="7">
    <source>
        <dbReference type="ARBA" id="ARBA00012697"/>
    </source>
</evidence>
<dbReference type="InterPro" id="IPR006855">
    <property type="entry name" value="Vertebrate-like_GNAT_dom"/>
</dbReference>
<organism evidence="21 22">
    <name type="scientific">Candidozyma haemuli</name>
    <dbReference type="NCBI Taxonomy" id="45357"/>
    <lineage>
        <taxon>Eukaryota</taxon>
        <taxon>Fungi</taxon>
        <taxon>Dikarya</taxon>
        <taxon>Ascomycota</taxon>
        <taxon>Saccharomycotina</taxon>
        <taxon>Pichiomycetes</taxon>
        <taxon>Metschnikowiaceae</taxon>
        <taxon>Candidozyma</taxon>
    </lineage>
</organism>
<keyword evidence="13" id="KW-0496">Mitochondrion</keyword>
<keyword evidence="9" id="KW-0028">Amino-acid biosynthesis</keyword>
<dbReference type="Gene3D" id="3.40.630.30">
    <property type="match status" value="1"/>
</dbReference>
<evidence type="ECO:0000256" key="19">
    <source>
        <dbReference type="SAM" id="MobiDB-lite"/>
    </source>
</evidence>
<feature type="compositionally biased region" description="Polar residues" evidence="19">
    <location>
        <begin position="33"/>
        <end position="48"/>
    </location>
</feature>
<dbReference type="Pfam" id="PF25005">
    <property type="entry name" value="PSF2_N"/>
    <property type="match status" value="1"/>
</dbReference>
<dbReference type="Pfam" id="PF05916">
    <property type="entry name" value="Sld5"/>
    <property type="match status" value="1"/>
</dbReference>
<evidence type="ECO:0000259" key="20">
    <source>
        <dbReference type="PROSITE" id="PS51731"/>
    </source>
</evidence>
<dbReference type="SUPFAM" id="SSF158573">
    <property type="entry name" value="GINS helical bundle-like"/>
    <property type="match status" value="1"/>
</dbReference>
<evidence type="ECO:0000313" key="22">
    <source>
        <dbReference type="Proteomes" id="UP000825434"/>
    </source>
</evidence>
<evidence type="ECO:0000256" key="16">
    <source>
        <dbReference type="ARBA" id="ARBA00030346"/>
    </source>
</evidence>
<evidence type="ECO:0000256" key="2">
    <source>
        <dbReference type="ARBA" id="ARBA00004123"/>
    </source>
</evidence>
<keyword evidence="22" id="KW-1185">Reference proteome</keyword>
<dbReference type="Pfam" id="PF04768">
    <property type="entry name" value="NAT"/>
    <property type="match status" value="1"/>
</dbReference>
<dbReference type="InterPro" id="IPR021151">
    <property type="entry name" value="GINS_A"/>
</dbReference>
<evidence type="ECO:0000256" key="5">
    <source>
        <dbReference type="ARBA" id="ARBA00008694"/>
    </source>
</evidence>
<evidence type="ECO:0000256" key="6">
    <source>
        <dbReference type="ARBA" id="ARBA00011352"/>
    </source>
</evidence>
<accession>A0ABX8IFU3</accession>
<feature type="compositionally biased region" description="Polar residues" evidence="19">
    <location>
        <begin position="1"/>
        <end position="24"/>
    </location>
</feature>
<comment type="function">
    <text evidence="1">N-acetylglutamate synthase involved in arginine biosynthesis.</text>
</comment>
<evidence type="ECO:0000256" key="15">
    <source>
        <dbReference type="ARBA" id="ARBA00023315"/>
    </source>
</evidence>
<evidence type="ECO:0000256" key="11">
    <source>
        <dbReference type="ARBA" id="ARBA00022705"/>
    </source>
</evidence>
<evidence type="ECO:0000256" key="14">
    <source>
        <dbReference type="ARBA" id="ARBA00023242"/>
    </source>
</evidence>
<keyword evidence="14" id="KW-0539">Nucleus</keyword>
<dbReference type="PANTHER" id="PTHR23342:SF4">
    <property type="entry name" value="AMINO-ACID ACETYLTRANSFERASE, MITOCHONDRIAL"/>
    <property type="match status" value="1"/>
</dbReference>
<feature type="compositionally biased region" description="Basic and acidic residues" evidence="19">
    <location>
        <begin position="69"/>
        <end position="83"/>
    </location>
</feature>
<dbReference type="EC" id="2.3.1.1" evidence="7"/>
<evidence type="ECO:0000256" key="12">
    <source>
        <dbReference type="ARBA" id="ARBA00022946"/>
    </source>
</evidence>
<comment type="pathway">
    <text evidence="4">Amino-acid biosynthesis; L-arginine biosynthesis; N(2)-acetyl-L-ornithine from L-glutamate: step 1/4.</text>
</comment>
<evidence type="ECO:0000256" key="10">
    <source>
        <dbReference type="ARBA" id="ARBA00022679"/>
    </source>
</evidence>
<evidence type="ECO:0000256" key="4">
    <source>
        <dbReference type="ARBA" id="ARBA00004925"/>
    </source>
</evidence>
<dbReference type="InterPro" id="IPR036224">
    <property type="entry name" value="GINS_bundle-like_dom_sf"/>
</dbReference>
<reference evidence="21 22" key="1">
    <citation type="submission" date="2021-06" db="EMBL/GenBank/DDBJ databases">
        <title>Candida outbreak in Lebanon.</title>
        <authorList>
            <person name="Finianos M."/>
        </authorList>
    </citation>
    <scope>NUCLEOTIDE SEQUENCE [LARGE SCALE GENOMIC DNA]</scope>
    <source>
        <strain evidence="21">CA3LBN</strain>
    </source>
</reference>
<dbReference type="EMBL" id="CP076665">
    <property type="protein sequence ID" value="QWU89711.1"/>
    <property type="molecule type" value="Genomic_DNA"/>
</dbReference>
<dbReference type="InterPro" id="IPR056784">
    <property type="entry name" value="PSF2_N"/>
</dbReference>
<comment type="subunit">
    <text evidence="6">Component of the GINS complex which is a heterotetramer of SLD5, PSF1, PSF2 and PSF3.</text>
</comment>
<dbReference type="PANTHER" id="PTHR23342">
    <property type="entry name" value="N-ACETYLGLUTAMATE SYNTHASE"/>
    <property type="match status" value="1"/>
</dbReference>
<dbReference type="SUPFAM" id="SSF160059">
    <property type="entry name" value="PriA/YqbF domain"/>
    <property type="match status" value="1"/>
</dbReference>
<evidence type="ECO:0000256" key="17">
    <source>
        <dbReference type="ARBA" id="ARBA00033251"/>
    </source>
</evidence>
<comment type="subcellular location">
    <subcellularLocation>
        <location evidence="3">Mitochondrion</location>
    </subcellularLocation>
    <subcellularLocation>
        <location evidence="2">Nucleus</location>
    </subcellularLocation>
</comment>
<evidence type="ECO:0000256" key="1">
    <source>
        <dbReference type="ARBA" id="ARBA00002294"/>
    </source>
</evidence>
<evidence type="ECO:0000256" key="9">
    <source>
        <dbReference type="ARBA" id="ARBA00022605"/>
    </source>
</evidence>
<gene>
    <name evidence="21" type="ORF">CA3LBN_004059</name>
</gene>
<feature type="region of interest" description="Disordered" evidence="19">
    <location>
        <begin position="1"/>
        <end position="88"/>
    </location>
</feature>
<keyword evidence="11" id="KW-0235">DNA replication</keyword>
<keyword evidence="15" id="KW-0012">Acyltransferase</keyword>
<dbReference type="CDD" id="cd11712">
    <property type="entry name" value="GINS_A_psf2"/>
    <property type="match status" value="1"/>
</dbReference>
<evidence type="ECO:0000256" key="8">
    <source>
        <dbReference type="ARBA" id="ARBA00018802"/>
    </source>
</evidence>
<dbReference type="Gene3D" id="1.20.58.1020">
    <property type="match status" value="1"/>
</dbReference>
<evidence type="ECO:0000256" key="13">
    <source>
        <dbReference type="ARBA" id="ARBA00023128"/>
    </source>
</evidence>
<protein>
    <recommendedName>
        <fullName evidence="8">Amino-acid acetyltransferase, mitochondrial</fullName>
        <ecNumber evidence="7">2.3.1.1</ecNumber>
    </recommendedName>
    <alternativeName>
        <fullName evidence="16">Glutamate N-acetyltransferase</fullName>
    </alternativeName>
    <alternativeName>
        <fullName evidence="17">N-acetylglutamate synthase</fullName>
    </alternativeName>
</protein>
<comment type="similarity">
    <text evidence="5">Belongs to the acetyltransferase family.</text>
</comment>
<dbReference type="CDD" id="cd21694">
    <property type="entry name" value="GINS_B_Psf2"/>
    <property type="match status" value="1"/>
</dbReference>
<feature type="compositionally biased region" description="Low complexity" evidence="19">
    <location>
        <begin position="51"/>
        <end position="67"/>
    </location>
</feature>
<dbReference type="Proteomes" id="UP000825434">
    <property type="component" value="Chromosome 5"/>
</dbReference>